<reference evidence="1 2" key="1">
    <citation type="journal article" date="2015" name="Nature">
        <title>rRNA introns, odd ribosomes, and small enigmatic genomes across a large radiation of phyla.</title>
        <authorList>
            <person name="Brown C.T."/>
            <person name="Hug L.A."/>
            <person name="Thomas B.C."/>
            <person name="Sharon I."/>
            <person name="Castelle C.J."/>
            <person name="Singh A."/>
            <person name="Wilkins M.J."/>
            <person name="Williams K.H."/>
            <person name="Banfield J.F."/>
        </authorList>
    </citation>
    <scope>NUCLEOTIDE SEQUENCE [LARGE SCALE GENOMIC DNA]</scope>
</reference>
<comment type="caution">
    <text evidence="1">The sequence shown here is derived from an EMBL/GenBank/DDBJ whole genome shotgun (WGS) entry which is preliminary data.</text>
</comment>
<organism evidence="1 2">
    <name type="scientific">Candidatus Amesbacteria bacterium GW2011_GWA1_47_16</name>
    <dbReference type="NCBI Taxonomy" id="1618353"/>
    <lineage>
        <taxon>Bacteria</taxon>
        <taxon>Candidatus Amesiibacteriota</taxon>
    </lineage>
</organism>
<sequence>MSYQKLLDSRIEQAYSLLFILAFLKKQDWIEEKALIEQFAGLSVSAREAHKLISYLYKEKLLSSRSQRKSFFRYQYLYHISPEGEELLKYYYHKYHLPLTQMLWLASDSPELK</sequence>
<dbReference type="EMBL" id="LCNV01000016">
    <property type="protein sequence ID" value="KKU63867.1"/>
    <property type="molecule type" value="Genomic_DNA"/>
</dbReference>
<protein>
    <submittedName>
        <fullName evidence="1">Uncharacterized protein</fullName>
    </submittedName>
</protein>
<dbReference type="Proteomes" id="UP000034364">
    <property type="component" value="Unassembled WGS sequence"/>
</dbReference>
<evidence type="ECO:0000313" key="1">
    <source>
        <dbReference type="EMBL" id="KKU63867.1"/>
    </source>
</evidence>
<proteinExistence type="predicted"/>
<name>A0A0G1S3A1_9BACT</name>
<gene>
    <name evidence="1" type="ORF">UX87_C0016G0028</name>
</gene>
<evidence type="ECO:0000313" key="2">
    <source>
        <dbReference type="Proteomes" id="UP000034364"/>
    </source>
</evidence>
<dbReference type="AlphaFoldDB" id="A0A0G1S3A1"/>
<accession>A0A0G1S3A1</accession>